<dbReference type="Proteomes" id="UP000708576">
    <property type="component" value="Unassembled WGS sequence"/>
</dbReference>
<keyword evidence="1" id="KW-0472">Membrane</keyword>
<keyword evidence="3" id="KW-1185">Reference proteome</keyword>
<reference evidence="2 3" key="1">
    <citation type="journal article" date="2015" name="Int. J. Syst. Evol. Microbiol.">
        <title>Carboxylicivirga linearis sp. nov., isolated from a sea cucumber culture pond.</title>
        <authorList>
            <person name="Wang F.Q."/>
            <person name="Zhou Y.X."/>
            <person name="Lin X.Z."/>
            <person name="Chen G.J."/>
            <person name="Du Z.J."/>
        </authorList>
    </citation>
    <scope>NUCLEOTIDE SEQUENCE [LARGE SCALE GENOMIC DNA]</scope>
    <source>
        <strain evidence="2 3">FB218</strain>
    </source>
</reference>
<organism evidence="2 3">
    <name type="scientific">Carboxylicivirga linearis</name>
    <dbReference type="NCBI Taxonomy" id="1628157"/>
    <lineage>
        <taxon>Bacteria</taxon>
        <taxon>Pseudomonadati</taxon>
        <taxon>Bacteroidota</taxon>
        <taxon>Bacteroidia</taxon>
        <taxon>Marinilabiliales</taxon>
        <taxon>Marinilabiliaceae</taxon>
        <taxon>Carboxylicivirga</taxon>
    </lineage>
</organism>
<proteinExistence type="predicted"/>
<evidence type="ECO:0008006" key="4">
    <source>
        <dbReference type="Google" id="ProtNLM"/>
    </source>
</evidence>
<feature type="transmembrane region" description="Helical" evidence="1">
    <location>
        <begin position="54"/>
        <end position="75"/>
    </location>
</feature>
<evidence type="ECO:0000313" key="3">
    <source>
        <dbReference type="Proteomes" id="UP000708576"/>
    </source>
</evidence>
<gene>
    <name evidence="2" type="ORF">KEM10_22290</name>
</gene>
<evidence type="ECO:0000313" key="2">
    <source>
        <dbReference type="EMBL" id="MBS2101031.1"/>
    </source>
</evidence>
<dbReference type="EMBL" id="JAGUCO010000036">
    <property type="protein sequence ID" value="MBS2101031.1"/>
    <property type="molecule type" value="Genomic_DNA"/>
</dbReference>
<keyword evidence="1" id="KW-0812">Transmembrane</keyword>
<accession>A0ABS5K1L0</accession>
<evidence type="ECO:0000256" key="1">
    <source>
        <dbReference type="SAM" id="Phobius"/>
    </source>
</evidence>
<sequence>MKRLRNNFLLILGLFVSIAAIGYIIFQFQIQEIPVNVDTNKPDFLDFYSRLGDAIGGFAGSLLSFASILFVLHTIKIQRYELKEQKKELFNQRKEYIENKTITVIYKEFDRWSKVCENNNIRLEKILQPYLPTVNSFNLKLVNDNYKNINQEINISLLEDYNKICFRLYNILFNDSEEDSEKLTTFLDRAEMRNILYTIGSLFETTRVFGIHDTILCYRQNEKDNSILKAEKEILKSKMNYMVLLNLKIFEYQLDCIPVEKSEFNKRILEIANERLFVFYQMDELSNRIKKINDEIEKPAANNV</sequence>
<protein>
    <recommendedName>
        <fullName evidence="4">Phage abortive infection protein</fullName>
    </recommendedName>
</protein>
<name>A0ABS5K1L0_9BACT</name>
<keyword evidence="1" id="KW-1133">Transmembrane helix</keyword>
<dbReference type="RefSeq" id="WP_212220027.1">
    <property type="nucleotide sequence ID" value="NZ_JAGUCO010000036.1"/>
</dbReference>
<comment type="caution">
    <text evidence="2">The sequence shown here is derived from an EMBL/GenBank/DDBJ whole genome shotgun (WGS) entry which is preliminary data.</text>
</comment>
<feature type="transmembrane region" description="Helical" evidence="1">
    <location>
        <begin position="7"/>
        <end position="26"/>
    </location>
</feature>